<accession>A0A6J3LQE8</accession>
<gene>
    <name evidence="3" type="ORF">K489DRAFT_385333</name>
</gene>
<evidence type="ECO:0000313" key="3">
    <source>
        <dbReference type="RefSeq" id="XP_033455106.1"/>
    </source>
</evidence>
<sequence length="98" mass="9842">MKTATFFAIIASAAMASAAALPEVMVARTYGTPPKNSPAPSTGGQCSGNQHPACCNKNSLLALDCTLGAVLGTCNGVQACCNIEQNGLINLGGLCLQI</sequence>
<feature type="chain" id="PRO_5026886064" description="Hydrophobin" evidence="1">
    <location>
        <begin position="21"/>
        <end position="98"/>
    </location>
</feature>
<dbReference type="RefSeq" id="XP_033455106.1">
    <property type="nucleotide sequence ID" value="XM_033606074.1"/>
</dbReference>
<proteinExistence type="predicted"/>
<dbReference type="Proteomes" id="UP000504637">
    <property type="component" value="Unplaced"/>
</dbReference>
<protein>
    <recommendedName>
        <fullName evidence="4">Hydrophobin</fullName>
    </recommendedName>
</protein>
<reference evidence="3" key="1">
    <citation type="submission" date="2020-01" db="EMBL/GenBank/DDBJ databases">
        <authorList>
            <consortium name="DOE Joint Genome Institute"/>
            <person name="Haridas S."/>
            <person name="Albert R."/>
            <person name="Binder M."/>
            <person name="Bloem J."/>
            <person name="Labutti K."/>
            <person name="Salamov A."/>
            <person name="Andreopoulos B."/>
            <person name="Baker S.E."/>
            <person name="Barry K."/>
            <person name="Bills G."/>
            <person name="Bluhm B.H."/>
            <person name="Cannon C."/>
            <person name="Castanera R."/>
            <person name="Culley D.E."/>
            <person name="Daum C."/>
            <person name="Ezra D."/>
            <person name="Gonzalez J.B."/>
            <person name="Henrissat B."/>
            <person name="Kuo A."/>
            <person name="Liang C."/>
            <person name="Lipzen A."/>
            <person name="Lutzoni F."/>
            <person name="Magnuson J."/>
            <person name="Mondo S."/>
            <person name="Nolan M."/>
            <person name="Ohm R."/>
            <person name="Pangilinan J."/>
            <person name="Park H.-J."/>
            <person name="Ramirez L."/>
            <person name="Alfaro M."/>
            <person name="Sun H."/>
            <person name="Tritt A."/>
            <person name="Yoshinaga Y."/>
            <person name="Zwiers L.-H."/>
            <person name="Turgeon B.G."/>
            <person name="Goodwin S.B."/>
            <person name="Spatafora J.W."/>
            <person name="Crous P.W."/>
            <person name="Grigoriev I.V."/>
        </authorList>
    </citation>
    <scope>NUCLEOTIDE SEQUENCE</scope>
    <source>
        <strain evidence="3">CBS 342.82</strain>
    </source>
</reference>
<feature type="signal peptide" evidence="1">
    <location>
        <begin position="1"/>
        <end position="20"/>
    </location>
</feature>
<keyword evidence="1" id="KW-0732">Signal</keyword>
<evidence type="ECO:0000256" key="1">
    <source>
        <dbReference type="SAM" id="SignalP"/>
    </source>
</evidence>
<evidence type="ECO:0000313" key="2">
    <source>
        <dbReference type="Proteomes" id="UP000504637"/>
    </source>
</evidence>
<dbReference type="GeneID" id="54363874"/>
<organism evidence="3">
    <name type="scientific">Dissoconium aciculare CBS 342.82</name>
    <dbReference type="NCBI Taxonomy" id="1314786"/>
    <lineage>
        <taxon>Eukaryota</taxon>
        <taxon>Fungi</taxon>
        <taxon>Dikarya</taxon>
        <taxon>Ascomycota</taxon>
        <taxon>Pezizomycotina</taxon>
        <taxon>Dothideomycetes</taxon>
        <taxon>Dothideomycetidae</taxon>
        <taxon>Mycosphaerellales</taxon>
        <taxon>Dissoconiaceae</taxon>
        <taxon>Dissoconium</taxon>
    </lineage>
</organism>
<reference evidence="3" key="3">
    <citation type="submission" date="2025-08" db="UniProtKB">
        <authorList>
            <consortium name="RefSeq"/>
        </authorList>
    </citation>
    <scope>IDENTIFICATION</scope>
    <source>
        <strain evidence="3">CBS 342.82</strain>
    </source>
</reference>
<keyword evidence="2" id="KW-1185">Reference proteome</keyword>
<name>A0A6J3LQE8_9PEZI</name>
<dbReference type="AlphaFoldDB" id="A0A6J3LQE8"/>
<evidence type="ECO:0008006" key="4">
    <source>
        <dbReference type="Google" id="ProtNLM"/>
    </source>
</evidence>
<reference evidence="3" key="2">
    <citation type="submission" date="2020-04" db="EMBL/GenBank/DDBJ databases">
        <authorList>
            <consortium name="NCBI Genome Project"/>
        </authorList>
    </citation>
    <scope>NUCLEOTIDE SEQUENCE</scope>
    <source>
        <strain evidence="3">CBS 342.82</strain>
    </source>
</reference>